<dbReference type="OMA" id="LAWGQYV"/>
<feature type="transmembrane region" description="Helical" evidence="3">
    <location>
        <begin position="465"/>
        <end position="496"/>
    </location>
</feature>
<name>A0A913YAS9_EXADI</name>
<keyword evidence="3" id="KW-1133">Transmembrane helix</keyword>
<feature type="transmembrane region" description="Helical" evidence="3">
    <location>
        <begin position="51"/>
        <end position="71"/>
    </location>
</feature>
<dbReference type="InterPro" id="IPR004445">
    <property type="entry name" value="GltS"/>
</dbReference>
<evidence type="ECO:0000313" key="6">
    <source>
        <dbReference type="Proteomes" id="UP000887567"/>
    </source>
</evidence>
<feature type="transmembrane region" description="Helical" evidence="3">
    <location>
        <begin position="387"/>
        <end position="410"/>
    </location>
</feature>
<dbReference type="RefSeq" id="XP_028519736.1">
    <property type="nucleotide sequence ID" value="XM_028663935.1"/>
</dbReference>
<dbReference type="Proteomes" id="UP000887567">
    <property type="component" value="Unplaced"/>
</dbReference>
<feature type="domain" description="EGF-like" evidence="4">
    <location>
        <begin position="27"/>
        <end position="40"/>
    </location>
</feature>
<dbReference type="EnsemblMetazoa" id="XM_028663935.1">
    <property type="protein sequence ID" value="XP_028519736.1"/>
    <property type="gene ID" value="LOC110254829"/>
</dbReference>
<reference evidence="5" key="1">
    <citation type="submission" date="2022-11" db="UniProtKB">
        <authorList>
            <consortium name="EnsemblMetazoa"/>
        </authorList>
    </citation>
    <scope>IDENTIFICATION</scope>
</reference>
<dbReference type="RefSeq" id="XP_020917534.1">
    <property type="nucleotide sequence ID" value="XM_021061875.2"/>
</dbReference>
<sequence>MACNESIADSCGPNGICSNHTSQGPSCYCLTGFTLVNGICTIPPTPLPYSAVASFCWLSFLLVVGKLLRLYFYLFQKLYLPASVIGGILGLIIIQLASLKHEVSSFIRLNFTQGWYSLAGFLINIVFSSLFLGTKIPNVKVIWKEAGPQLMYGMLIAWGQWLVALVVTGALLMPVFNVQPLFASVLPIGFAGGHGTAGGLTNTYRKLGFENGGDFGLASATLGLTFSIIFGVMWVNIATYKGWVKRERIDTAQEVKISIRGVYAMGSRPVAGVQTVRASSIDVLALHLAVLGIAMLFGYGLKQTLFAIEDTSEKLKELRFLSGIPLFPLCMAGGIIMQLIIERIETINELIDASMMERIASSSLDFLITAAVSTVDVAAVAVDIAPLLILCTCGFIWNFIMLGVFARFLFQNHWFERAIADFGMNTGVIATGLVLLRMVDPESRTPVPADFAFKQLLHSPFMGGGIWTCLAVPLLSIVNIWIMAAIAGFVFTMWLLSYFFYFRKRYTGTCGCSLCAVEKPRSYSKNLSYHNMADHQIPTEDGGENGDEAHELNNRSTDEATSKAK</sequence>
<dbReference type="GO" id="GO:0015501">
    <property type="term" value="F:glutamate:sodium symporter activity"/>
    <property type="evidence" value="ECO:0007669"/>
    <property type="project" value="InterPro"/>
</dbReference>
<dbReference type="GO" id="GO:0016020">
    <property type="term" value="C:membrane"/>
    <property type="evidence" value="ECO:0007669"/>
    <property type="project" value="InterPro"/>
</dbReference>
<feature type="transmembrane region" description="Helical" evidence="3">
    <location>
        <begin position="114"/>
        <end position="134"/>
    </location>
</feature>
<dbReference type="GeneID" id="110254829"/>
<feature type="transmembrane region" description="Helical" evidence="3">
    <location>
        <begin position="215"/>
        <end position="238"/>
    </location>
</feature>
<dbReference type="PANTHER" id="PTHR36178">
    <property type="entry name" value="SLR0625 PROTEIN"/>
    <property type="match status" value="1"/>
</dbReference>
<protein>
    <recommendedName>
        <fullName evidence="4">EGF-like domain-containing protein</fullName>
    </recommendedName>
</protein>
<feature type="transmembrane region" description="Helical" evidence="3">
    <location>
        <begin position="320"/>
        <end position="341"/>
    </location>
</feature>
<evidence type="ECO:0000256" key="1">
    <source>
        <dbReference type="ARBA" id="ARBA00006373"/>
    </source>
</evidence>
<dbReference type="OrthoDB" id="10267215at2759"/>
<feature type="compositionally biased region" description="Basic and acidic residues" evidence="2">
    <location>
        <begin position="547"/>
        <end position="565"/>
    </location>
</feature>
<keyword evidence="3" id="KW-0812">Transmembrane</keyword>
<dbReference type="EnsemblMetazoa" id="XM_021061875.2">
    <property type="protein sequence ID" value="XP_020917534.1"/>
    <property type="gene ID" value="LOC110254829"/>
</dbReference>
<keyword evidence="3" id="KW-0472">Membrane</keyword>
<feature type="transmembrane region" description="Helical" evidence="3">
    <location>
        <begin position="155"/>
        <end position="176"/>
    </location>
</feature>
<feature type="transmembrane region" description="Helical" evidence="3">
    <location>
        <begin position="422"/>
        <end position="439"/>
    </location>
</feature>
<dbReference type="PROSITE" id="PS01186">
    <property type="entry name" value="EGF_2"/>
    <property type="match status" value="1"/>
</dbReference>
<dbReference type="GO" id="GO:0015813">
    <property type="term" value="P:L-glutamate transmembrane transport"/>
    <property type="evidence" value="ECO:0007669"/>
    <property type="project" value="InterPro"/>
</dbReference>
<feature type="transmembrane region" description="Helical" evidence="3">
    <location>
        <begin position="78"/>
        <end position="99"/>
    </location>
</feature>
<evidence type="ECO:0000259" key="4">
    <source>
        <dbReference type="PROSITE" id="PS01186"/>
    </source>
</evidence>
<evidence type="ECO:0000256" key="2">
    <source>
        <dbReference type="SAM" id="MobiDB-lite"/>
    </source>
</evidence>
<accession>A0A913YAS9</accession>
<evidence type="ECO:0000256" key="3">
    <source>
        <dbReference type="SAM" id="Phobius"/>
    </source>
</evidence>
<dbReference type="PANTHER" id="PTHR36178:SF1">
    <property type="entry name" value="SODIUM_GLUTAMATE SYMPORTER"/>
    <property type="match status" value="1"/>
</dbReference>
<dbReference type="InterPro" id="IPR000742">
    <property type="entry name" value="EGF"/>
</dbReference>
<dbReference type="KEGG" id="epa:110254829"/>
<keyword evidence="6" id="KW-1185">Reference proteome</keyword>
<dbReference type="AlphaFoldDB" id="A0A913YAS9"/>
<feature type="region of interest" description="Disordered" evidence="2">
    <location>
        <begin position="536"/>
        <end position="565"/>
    </location>
</feature>
<evidence type="ECO:0000313" key="5">
    <source>
        <dbReference type="EnsemblMetazoa" id="XP_020917534.1"/>
    </source>
</evidence>
<organism evidence="5 6">
    <name type="scientific">Exaiptasia diaphana</name>
    <name type="common">Tropical sea anemone</name>
    <name type="synonym">Aiptasia pulchella</name>
    <dbReference type="NCBI Taxonomy" id="2652724"/>
    <lineage>
        <taxon>Eukaryota</taxon>
        <taxon>Metazoa</taxon>
        <taxon>Cnidaria</taxon>
        <taxon>Anthozoa</taxon>
        <taxon>Hexacorallia</taxon>
        <taxon>Actiniaria</taxon>
        <taxon>Aiptasiidae</taxon>
        <taxon>Exaiptasia</taxon>
    </lineage>
</organism>
<feature type="transmembrane region" description="Helical" evidence="3">
    <location>
        <begin position="283"/>
        <end position="300"/>
    </location>
</feature>
<proteinExistence type="inferred from homology"/>
<comment type="similarity">
    <text evidence="1">Belongs to the EGF domain peptide family.</text>
</comment>